<evidence type="ECO:0000313" key="2">
    <source>
        <dbReference type="EMBL" id="MST33628.1"/>
    </source>
</evidence>
<dbReference type="Pfam" id="PF15919">
    <property type="entry name" value="HicB_lk_antitox"/>
    <property type="match status" value="1"/>
</dbReference>
<dbReference type="InterPro" id="IPR035069">
    <property type="entry name" value="TTHA1013/TTHA0281-like"/>
</dbReference>
<evidence type="ECO:0000259" key="1">
    <source>
        <dbReference type="Pfam" id="PF15919"/>
    </source>
</evidence>
<sequence length="71" mass="7611">MTEYVVVIEQDGAAWGAYVPDLPGCVAVGKTRAEVERLIAEAIPLHIESLREHGERVPLPAATGSMKVRVG</sequence>
<protein>
    <submittedName>
        <fullName evidence="2">Type II toxin-antitoxin system HicB family antitoxin</fullName>
    </submittedName>
</protein>
<dbReference type="InterPro" id="IPR051404">
    <property type="entry name" value="TA_system_antitoxin"/>
</dbReference>
<reference evidence="2 3" key="1">
    <citation type="submission" date="2019-11" db="EMBL/GenBank/DDBJ databases">
        <title>Acidiferrimicrobium australis gen. nov., sp. nov., an acidophilic and obligately heterotrophic, member of the Actinobacteria that catalyses dissimilatory oxido- reduction of iron isolated from metal-rich acidic water in Chile.</title>
        <authorList>
            <person name="Gonzalez D."/>
            <person name="Huber K."/>
            <person name="Hedrich S."/>
            <person name="Rojas-Villalobos C."/>
            <person name="Quatrini R."/>
            <person name="Dinamarca M.A."/>
            <person name="Schwarz A."/>
            <person name="Canales C."/>
            <person name="Nancucheo I."/>
        </authorList>
    </citation>
    <scope>NUCLEOTIDE SEQUENCE [LARGE SCALE GENOMIC DNA]</scope>
    <source>
        <strain evidence="2 3">USS-CCA1</strain>
    </source>
</reference>
<organism evidence="2 3">
    <name type="scientific">Acidiferrimicrobium australe</name>
    <dbReference type="NCBI Taxonomy" id="2664430"/>
    <lineage>
        <taxon>Bacteria</taxon>
        <taxon>Bacillati</taxon>
        <taxon>Actinomycetota</taxon>
        <taxon>Acidimicrobiia</taxon>
        <taxon>Acidimicrobiales</taxon>
        <taxon>Acidimicrobiaceae</taxon>
        <taxon>Acidiferrimicrobium</taxon>
    </lineage>
</organism>
<keyword evidence="3" id="KW-1185">Reference proteome</keyword>
<feature type="domain" description="HicB-like antitoxin of toxin-antitoxin system" evidence="1">
    <location>
        <begin position="4"/>
        <end position="62"/>
    </location>
</feature>
<evidence type="ECO:0000313" key="3">
    <source>
        <dbReference type="Proteomes" id="UP000437736"/>
    </source>
</evidence>
<dbReference type="Gene3D" id="3.30.160.250">
    <property type="match status" value="1"/>
</dbReference>
<gene>
    <name evidence="2" type="ORF">GHK86_12975</name>
</gene>
<dbReference type="PANTHER" id="PTHR34504">
    <property type="entry name" value="ANTITOXIN HICB"/>
    <property type="match status" value="1"/>
</dbReference>
<dbReference type="PANTHER" id="PTHR34504:SF2">
    <property type="entry name" value="UPF0150 PROTEIN SSL0259"/>
    <property type="match status" value="1"/>
</dbReference>
<dbReference type="Proteomes" id="UP000437736">
    <property type="component" value="Unassembled WGS sequence"/>
</dbReference>
<name>A0ABW9QW05_9ACTN</name>
<dbReference type="SUPFAM" id="SSF143100">
    <property type="entry name" value="TTHA1013/TTHA0281-like"/>
    <property type="match status" value="1"/>
</dbReference>
<comment type="caution">
    <text evidence="2">The sequence shown here is derived from an EMBL/GenBank/DDBJ whole genome shotgun (WGS) entry which is preliminary data.</text>
</comment>
<dbReference type="InterPro" id="IPR031807">
    <property type="entry name" value="HicB-like"/>
</dbReference>
<dbReference type="EMBL" id="WJHE01000666">
    <property type="protein sequence ID" value="MST33628.1"/>
    <property type="molecule type" value="Genomic_DNA"/>
</dbReference>
<proteinExistence type="predicted"/>
<accession>A0ABW9QW05</accession>